<evidence type="ECO:0000313" key="2">
    <source>
        <dbReference type="EMBL" id="OGZ89721.1"/>
    </source>
</evidence>
<dbReference type="Gene3D" id="3.90.79.10">
    <property type="entry name" value="Nucleoside Triphosphate Pyrophosphohydrolase"/>
    <property type="match status" value="1"/>
</dbReference>
<dbReference type="InterPro" id="IPR000086">
    <property type="entry name" value="NUDIX_hydrolase_dom"/>
</dbReference>
<dbReference type="AlphaFoldDB" id="A0A1G2JTE8"/>
<dbReference type="PROSITE" id="PS51462">
    <property type="entry name" value="NUDIX"/>
    <property type="match status" value="1"/>
</dbReference>
<dbReference type="Proteomes" id="UP000178935">
    <property type="component" value="Unassembled WGS sequence"/>
</dbReference>
<dbReference type="SUPFAM" id="SSF55811">
    <property type="entry name" value="Nudix"/>
    <property type="match status" value="1"/>
</dbReference>
<accession>A0A1G2JTE8</accession>
<dbReference type="EMBL" id="MHPU01000003">
    <property type="protein sequence ID" value="OGZ89721.1"/>
    <property type="molecule type" value="Genomic_DNA"/>
</dbReference>
<proteinExistence type="predicted"/>
<protein>
    <recommendedName>
        <fullName evidence="1">Nudix hydrolase domain-containing protein</fullName>
    </recommendedName>
</protein>
<comment type="caution">
    <text evidence="2">The sequence shown here is derived from an EMBL/GenBank/DDBJ whole genome shotgun (WGS) entry which is preliminary data.</text>
</comment>
<sequence length="145" mass="16843">MENEKDLYFVAVKVFFKKDGKLLILKDNFGCWDLPGGRIKKDEFDVSLSDVIKRKIKEELGENIKYTIGEPVVFMRHQRIEQVFGNPVVRIFALGYDGSIEDGEVVLSERHPEILWVDPASFKPEDYFEGGWLKGVQEYLEKIKN</sequence>
<evidence type="ECO:0000259" key="1">
    <source>
        <dbReference type="PROSITE" id="PS51462"/>
    </source>
</evidence>
<dbReference type="Pfam" id="PF00293">
    <property type="entry name" value="NUDIX"/>
    <property type="match status" value="1"/>
</dbReference>
<feature type="domain" description="Nudix hydrolase" evidence="1">
    <location>
        <begin position="7"/>
        <end position="140"/>
    </location>
</feature>
<gene>
    <name evidence="2" type="ORF">A2561_00335</name>
</gene>
<evidence type="ECO:0000313" key="3">
    <source>
        <dbReference type="Proteomes" id="UP000178935"/>
    </source>
</evidence>
<organism evidence="2 3">
    <name type="scientific">Candidatus Staskawiczbacteria bacterium RIFOXYD1_FULL_32_13</name>
    <dbReference type="NCBI Taxonomy" id="1802234"/>
    <lineage>
        <taxon>Bacteria</taxon>
        <taxon>Candidatus Staskawicziibacteriota</taxon>
    </lineage>
</organism>
<name>A0A1G2JTE8_9BACT</name>
<reference evidence="2 3" key="1">
    <citation type="journal article" date="2016" name="Nat. Commun.">
        <title>Thousands of microbial genomes shed light on interconnected biogeochemical processes in an aquifer system.</title>
        <authorList>
            <person name="Anantharaman K."/>
            <person name="Brown C.T."/>
            <person name="Hug L.A."/>
            <person name="Sharon I."/>
            <person name="Castelle C.J."/>
            <person name="Probst A.J."/>
            <person name="Thomas B.C."/>
            <person name="Singh A."/>
            <person name="Wilkins M.J."/>
            <person name="Karaoz U."/>
            <person name="Brodie E.L."/>
            <person name="Williams K.H."/>
            <person name="Hubbard S.S."/>
            <person name="Banfield J.F."/>
        </authorList>
    </citation>
    <scope>NUCLEOTIDE SEQUENCE [LARGE SCALE GENOMIC DNA]</scope>
</reference>
<dbReference type="InterPro" id="IPR015797">
    <property type="entry name" value="NUDIX_hydrolase-like_dom_sf"/>
</dbReference>